<comment type="caution">
    <text evidence="3">The sequence shown here is derived from an EMBL/GenBank/DDBJ whole genome shotgun (WGS) entry which is preliminary data.</text>
</comment>
<evidence type="ECO:0000313" key="4">
    <source>
        <dbReference type="Proteomes" id="UP000475385"/>
    </source>
</evidence>
<dbReference type="SUPFAM" id="SSF158791">
    <property type="entry name" value="MgtE N-terminal domain-like"/>
    <property type="match status" value="1"/>
</dbReference>
<protein>
    <recommendedName>
        <fullName evidence="2">Magnesium transporter MgtE intracellular domain-containing protein</fullName>
    </recommendedName>
</protein>
<sequence length="202" mass="21724">MNAANAVRVLLVIAGFLLGLKGMALVRDFPLLTRAIPAFSTTALAADPAPAAPSPAPATTPAPAAAPSATDAMAAGLRARREALEERERSIATREALLAVAEQRLAARLAELTALQGRLEQADVDAREREESHWRTMAKLYETMRPREAAAVFNELDLPVLVQVVERMNDRKAAPVLGAMLPDRVRQLTVELARLRAARPPA</sequence>
<dbReference type="Proteomes" id="UP000475385">
    <property type="component" value="Unassembled WGS sequence"/>
</dbReference>
<feature type="region of interest" description="Disordered" evidence="1">
    <location>
        <begin position="46"/>
        <end position="70"/>
    </location>
</feature>
<evidence type="ECO:0000256" key="1">
    <source>
        <dbReference type="SAM" id="MobiDB-lite"/>
    </source>
</evidence>
<evidence type="ECO:0000259" key="2">
    <source>
        <dbReference type="Pfam" id="PF03448"/>
    </source>
</evidence>
<keyword evidence="4" id="KW-1185">Reference proteome</keyword>
<organism evidence="3 4">
    <name type="scientific">Falsiroseomonas algicola</name>
    <dbReference type="NCBI Taxonomy" id="2716930"/>
    <lineage>
        <taxon>Bacteria</taxon>
        <taxon>Pseudomonadati</taxon>
        <taxon>Pseudomonadota</taxon>
        <taxon>Alphaproteobacteria</taxon>
        <taxon>Acetobacterales</taxon>
        <taxon>Roseomonadaceae</taxon>
        <taxon>Falsiroseomonas</taxon>
    </lineage>
</organism>
<feature type="domain" description="Magnesium transporter MgtE intracellular" evidence="2">
    <location>
        <begin position="133"/>
        <end position="192"/>
    </location>
</feature>
<feature type="compositionally biased region" description="Pro residues" evidence="1">
    <location>
        <begin position="50"/>
        <end position="60"/>
    </location>
</feature>
<name>A0A6M1LMZ2_9PROT</name>
<reference evidence="3 4" key="2">
    <citation type="submission" date="2020-03" db="EMBL/GenBank/DDBJ databases">
        <title>Roseomonas stagni sp. nov., isolated from pond water in Japan.</title>
        <authorList>
            <person name="Furuhata K."/>
            <person name="Miyamoto H."/>
            <person name="Goto K."/>
        </authorList>
    </citation>
    <scope>NUCLEOTIDE SEQUENCE [LARGE SCALE GENOMIC DNA]</scope>
    <source>
        <strain evidence="3 4">PeD5</strain>
    </source>
</reference>
<dbReference type="AlphaFoldDB" id="A0A6M1LMZ2"/>
<reference evidence="3 4" key="1">
    <citation type="submission" date="2020-02" db="EMBL/GenBank/DDBJ databases">
        <authorList>
            <person name="Kim H.M."/>
            <person name="Jeon C.O."/>
        </authorList>
    </citation>
    <scope>NUCLEOTIDE SEQUENCE [LARGE SCALE GENOMIC DNA]</scope>
    <source>
        <strain evidence="3 4">PeD5</strain>
    </source>
</reference>
<dbReference type="Pfam" id="PF03448">
    <property type="entry name" value="MgtE_N"/>
    <property type="match status" value="1"/>
</dbReference>
<dbReference type="EMBL" id="JAAIKB010000006">
    <property type="protein sequence ID" value="NGM21736.1"/>
    <property type="molecule type" value="Genomic_DNA"/>
</dbReference>
<proteinExistence type="predicted"/>
<dbReference type="RefSeq" id="WP_164695631.1">
    <property type="nucleotide sequence ID" value="NZ_JAAIKB010000006.1"/>
</dbReference>
<gene>
    <name evidence="3" type="ORF">G3576_17060</name>
</gene>
<accession>A0A6M1LMZ2</accession>
<feature type="compositionally biased region" description="Low complexity" evidence="1">
    <location>
        <begin position="61"/>
        <end position="70"/>
    </location>
</feature>
<evidence type="ECO:0000313" key="3">
    <source>
        <dbReference type="EMBL" id="NGM21736.1"/>
    </source>
</evidence>
<dbReference type="InterPro" id="IPR006668">
    <property type="entry name" value="Mg_transptr_MgtE_intracell_dom"/>
</dbReference>